<keyword evidence="3" id="KW-1185">Reference proteome</keyword>
<gene>
    <name evidence="2" type="ORF">CALMAC_LOCUS18032</name>
</gene>
<feature type="region of interest" description="Disordered" evidence="1">
    <location>
        <begin position="1"/>
        <end position="61"/>
    </location>
</feature>
<dbReference type="AlphaFoldDB" id="A0A653DLQ5"/>
<evidence type="ECO:0000256" key="1">
    <source>
        <dbReference type="SAM" id="MobiDB-lite"/>
    </source>
</evidence>
<dbReference type="Proteomes" id="UP000410492">
    <property type="component" value="Unassembled WGS sequence"/>
</dbReference>
<name>A0A653DLQ5_CALMS</name>
<proteinExistence type="predicted"/>
<feature type="non-terminal residue" evidence="2">
    <location>
        <position position="112"/>
    </location>
</feature>
<accession>A0A653DLQ5</accession>
<reference evidence="2 3" key="1">
    <citation type="submission" date="2019-01" db="EMBL/GenBank/DDBJ databases">
        <authorList>
            <person name="Sayadi A."/>
        </authorList>
    </citation>
    <scope>NUCLEOTIDE SEQUENCE [LARGE SCALE GENOMIC DNA]</scope>
</reference>
<protein>
    <submittedName>
        <fullName evidence="2">Uncharacterized protein</fullName>
    </submittedName>
</protein>
<sequence>MDENEQGSSAEGGPATPPTQEGSGPTTPPDEGSSGPSTPPPESGSSSEGEGQPRGRRFVSSSDAYLTLVERTNQDEVDSFQIAYKDFKQTNKHSYIFKCIEPTTKFIDDHIE</sequence>
<evidence type="ECO:0000313" key="2">
    <source>
        <dbReference type="EMBL" id="VEN60278.1"/>
    </source>
</evidence>
<organism evidence="2 3">
    <name type="scientific">Callosobruchus maculatus</name>
    <name type="common">Southern cowpea weevil</name>
    <name type="synonym">Pulse bruchid</name>
    <dbReference type="NCBI Taxonomy" id="64391"/>
    <lineage>
        <taxon>Eukaryota</taxon>
        <taxon>Metazoa</taxon>
        <taxon>Ecdysozoa</taxon>
        <taxon>Arthropoda</taxon>
        <taxon>Hexapoda</taxon>
        <taxon>Insecta</taxon>
        <taxon>Pterygota</taxon>
        <taxon>Neoptera</taxon>
        <taxon>Endopterygota</taxon>
        <taxon>Coleoptera</taxon>
        <taxon>Polyphaga</taxon>
        <taxon>Cucujiformia</taxon>
        <taxon>Chrysomeloidea</taxon>
        <taxon>Chrysomelidae</taxon>
        <taxon>Bruchinae</taxon>
        <taxon>Bruchini</taxon>
        <taxon>Callosobruchus</taxon>
    </lineage>
</organism>
<feature type="compositionally biased region" description="Low complexity" evidence="1">
    <location>
        <begin position="21"/>
        <end position="36"/>
    </location>
</feature>
<dbReference type="EMBL" id="CAACVG010012450">
    <property type="protein sequence ID" value="VEN60278.1"/>
    <property type="molecule type" value="Genomic_DNA"/>
</dbReference>
<evidence type="ECO:0000313" key="3">
    <source>
        <dbReference type="Proteomes" id="UP000410492"/>
    </source>
</evidence>